<proteinExistence type="predicted"/>
<evidence type="ECO:0000313" key="5">
    <source>
        <dbReference type="Proteomes" id="UP000041254"/>
    </source>
</evidence>
<keyword evidence="5" id="KW-1185">Reference proteome</keyword>
<dbReference type="OrthoDB" id="431168at2759"/>
<feature type="transmembrane region" description="Helical" evidence="3">
    <location>
        <begin position="468"/>
        <end position="487"/>
    </location>
</feature>
<dbReference type="EMBL" id="CDMY01000748">
    <property type="protein sequence ID" value="CEM32162.1"/>
    <property type="molecule type" value="Genomic_DNA"/>
</dbReference>
<dbReference type="Proteomes" id="UP000041254">
    <property type="component" value="Unassembled WGS sequence"/>
</dbReference>
<evidence type="ECO:0000313" key="4">
    <source>
        <dbReference type="EMBL" id="CEM32162.1"/>
    </source>
</evidence>
<reference evidence="4 5" key="1">
    <citation type="submission" date="2014-11" db="EMBL/GenBank/DDBJ databases">
        <authorList>
            <person name="Zhu J."/>
            <person name="Qi W."/>
            <person name="Song R."/>
        </authorList>
    </citation>
    <scope>NUCLEOTIDE SEQUENCE [LARGE SCALE GENOMIC DNA]</scope>
</reference>
<dbReference type="Gene3D" id="3.30.710.10">
    <property type="entry name" value="Potassium Channel Kv1.1, Chain A"/>
    <property type="match status" value="1"/>
</dbReference>
<keyword evidence="3" id="KW-1133">Transmembrane helix</keyword>
<evidence type="ECO:0000256" key="2">
    <source>
        <dbReference type="SAM" id="MobiDB-lite"/>
    </source>
</evidence>
<organism evidence="4 5">
    <name type="scientific">Vitrella brassicaformis (strain CCMP3155)</name>
    <dbReference type="NCBI Taxonomy" id="1169540"/>
    <lineage>
        <taxon>Eukaryota</taxon>
        <taxon>Sar</taxon>
        <taxon>Alveolata</taxon>
        <taxon>Colpodellida</taxon>
        <taxon>Vitrellaceae</taxon>
        <taxon>Vitrella</taxon>
    </lineage>
</organism>
<keyword evidence="1" id="KW-0175">Coiled coil</keyword>
<dbReference type="Gene3D" id="3.10.50.40">
    <property type="match status" value="1"/>
</dbReference>
<evidence type="ECO:0000256" key="3">
    <source>
        <dbReference type="SAM" id="Phobius"/>
    </source>
</evidence>
<evidence type="ECO:0000256" key="1">
    <source>
        <dbReference type="SAM" id="Coils"/>
    </source>
</evidence>
<keyword evidence="3" id="KW-0812">Transmembrane</keyword>
<dbReference type="InterPro" id="IPR046357">
    <property type="entry name" value="PPIase_dom_sf"/>
</dbReference>
<feature type="region of interest" description="Disordered" evidence="2">
    <location>
        <begin position="36"/>
        <end position="57"/>
    </location>
</feature>
<dbReference type="AlphaFoldDB" id="A0A0G4GPB9"/>
<dbReference type="SUPFAM" id="SSF54534">
    <property type="entry name" value="FKBP-like"/>
    <property type="match status" value="1"/>
</dbReference>
<dbReference type="InParanoid" id="A0A0G4GPB9"/>
<protein>
    <recommendedName>
        <fullName evidence="6">Potassium channel tetramerisation-type BTB domain-containing protein</fullName>
    </recommendedName>
</protein>
<evidence type="ECO:0008006" key="6">
    <source>
        <dbReference type="Google" id="ProtNLM"/>
    </source>
</evidence>
<dbReference type="VEuPathDB" id="CryptoDB:Vbra_947"/>
<gene>
    <name evidence="4" type="ORF">Vbra_947</name>
</gene>
<feature type="coiled-coil region" evidence="1">
    <location>
        <begin position="217"/>
        <end position="244"/>
    </location>
</feature>
<sequence>MADLAAERFSVTSILNHFNASAAAASDAIGSLHQQVQQAEADLQQERQKHGASDAANASPDDVLLLNIGGYELSVKRRRLTHGEGVEGTLLATIFSGSWDGRLIKLTDRDSKERMFIDMDADAFKLIHRAILDAETIRSATARTASRQVSISHLFEEAKERNFAGLHDYWVKLMLSPIDKDAAAAEATHSEVTEPTVPATGTPEGLGDFMTAVGSFVKAFVAEKAQLESELAAVKRRYENLDNEIKAVTPFLMPLSGDDPIHSVKVCGHTIATTQSTVDHMNDNLRNRLNMWSRPVEDVPPEHVSRMVDHYRRRRLGASPDEIAAPLKMASATEQEAFEINAAMYGVKTVFHPIASSMMYRVLREGRGPKPTRTQRITYHRIAWRDAFDGEIDNEGQRSTVVSELAWWAQEVHIDMRVGEVRRVMVPPQVSRREPIFLEYRLIGIDGIDGATTPDKSSSSWGWLKGRWWLLAAVCVGLLMIGVGFVINGGAREHRSHGEMWQPRQTKAKPKCPEGYHLCHENICCRIEKVKPQTYCPKGYTVSNHFYVKHHMTPATPYCPGCPKTGTEACCPDNKTSPDKDAVCTERENFPVQYKCPGGSQLVGKECLDTKRAVMVKKCPPGYDLDKLGHECSNLVQGPAQLRVKWY</sequence>
<name>A0A0G4GPB9_VITBC</name>
<dbReference type="GO" id="GO:0003755">
    <property type="term" value="F:peptidyl-prolyl cis-trans isomerase activity"/>
    <property type="evidence" value="ECO:0007669"/>
    <property type="project" value="InterPro"/>
</dbReference>
<dbReference type="InterPro" id="IPR011333">
    <property type="entry name" value="SKP1/BTB/POZ_sf"/>
</dbReference>
<keyword evidence="3" id="KW-0472">Membrane</keyword>
<accession>A0A0G4GPB9</accession>
<dbReference type="PhylomeDB" id="A0A0G4GPB9"/>